<dbReference type="Proteomes" id="UP001189429">
    <property type="component" value="Unassembled WGS sequence"/>
</dbReference>
<comment type="caution">
    <text evidence="2">The sequence shown here is derived from an EMBL/GenBank/DDBJ whole genome shotgun (WGS) entry which is preliminary data.</text>
</comment>
<evidence type="ECO:0000313" key="3">
    <source>
        <dbReference type="Proteomes" id="UP001189429"/>
    </source>
</evidence>
<gene>
    <name evidence="2" type="ORF">PCOR1329_LOCUS26321</name>
</gene>
<evidence type="ECO:0000313" key="2">
    <source>
        <dbReference type="EMBL" id="CAK0826493.1"/>
    </source>
</evidence>
<accession>A0ABN9S479</accession>
<keyword evidence="3" id="KW-1185">Reference proteome</keyword>
<feature type="region of interest" description="Disordered" evidence="1">
    <location>
        <begin position="57"/>
        <end position="86"/>
    </location>
</feature>
<dbReference type="EMBL" id="CAUYUJ010009336">
    <property type="protein sequence ID" value="CAK0826493.1"/>
    <property type="molecule type" value="Genomic_DNA"/>
</dbReference>
<evidence type="ECO:0008006" key="4">
    <source>
        <dbReference type="Google" id="ProtNLM"/>
    </source>
</evidence>
<organism evidence="2 3">
    <name type="scientific">Prorocentrum cordatum</name>
    <dbReference type="NCBI Taxonomy" id="2364126"/>
    <lineage>
        <taxon>Eukaryota</taxon>
        <taxon>Sar</taxon>
        <taxon>Alveolata</taxon>
        <taxon>Dinophyceae</taxon>
        <taxon>Prorocentrales</taxon>
        <taxon>Prorocentraceae</taxon>
        <taxon>Prorocentrum</taxon>
    </lineage>
</organism>
<protein>
    <recommendedName>
        <fullName evidence="4">Hexosyltransferase</fullName>
    </recommendedName>
</protein>
<feature type="compositionally biased region" description="Low complexity" evidence="1">
    <location>
        <begin position="61"/>
        <end position="73"/>
    </location>
</feature>
<name>A0ABN9S479_9DINO</name>
<reference evidence="2" key="1">
    <citation type="submission" date="2023-10" db="EMBL/GenBank/DDBJ databases">
        <authorList>
            <person name="Chen Y."/>
            <person name="Shah S."/>
            <person name="Dougan E. K."/>
            <person name="Thang M."/>
            <person name="Chan C."/>
        </authorList>
    </citation>
    <scope>NUCLEOTIDE SEQUENCE [LARGE SCALE GENOMIC DNA]</scope>
</reference>
<proteinExistence type="predicted"/>
<evidence type="ECO:0000256" key="1">
    <source>
        <dbReference type="SAM" id="MobiDB-lite"/>
    </source>
</evidence>
<sequence>MGAALALLVYTDPLAPVLGGRPSTRGSDAATGSVAAIDEARGLMGFSISSTEPRLAAQPVATTSTATTSATTALPPTGVNSGTTPSPLTNTSTSIAFPEVGRLSLFCFSLVLPGVRQAALVKWQFEHNLGPFACDRSLVYATSDAGRRLRAELGMDRLRPAAARCDDDCASEGGGQLRTKAFALLWRQVVQEGEFRSAAWSVKVDPDCVFFPARLRSLLSGPRHAEPASGSGMFLLSCMRRHALEGPLQVLSRDAVALYGRSAERCGELQKKHPRRPDAYMHECLLRLGASEREAWSLLSSSGCLGEAGGVNCGGTLVSYHPLPTVAAYRDCMNESSEAARFAPLG</sequence>